<sequence length="55" mass="5849">MLSTDLTEIVGLADIVHVMAEGRIVRTLTGSQITEETITGAAFQGVEESIQEESA</sequence>
<dbReference type="AlphaFoldDB" id="A0A645IIZ6"/>
<protein>
    <submittedName>
        <fullName evidence="1">Uncharacterized protein</fullName>
    </submittedName>
</protein>
<proteinExistence type="predicted"/>
<comment type="caution">
    <text evidence="1">The sequence shown here is derived from an EMBL/GenBank/DDBJ whole genome shotgun (WGS) entry which is preliminary data.</text>
</comment>
<organism evidence="1">
    <name type="scientific">bioreactor metagenome</name>
    <dbReference type="NCBI Taxonomy" id="1076179"/>
    <lineage>
        <taxon>unclassified sequences</taxon>
        <taxon>metagenomes</taxon>
        <taxon>ecological metagenomes</taxon>
    </lineage>
</organism>
<name>A0A645IIZ6_9ZZZZ</name>
<evidence type="ECO:0000313" key="1">
    <source>
        <dbReference type="EMBL" id="MPN47313.1"/>
    </source>
</evidence>
<gene>
    <name evidence="1" type="ORF">SDC9_194915</name>
</gene>
<dbReference type="EMBL" id="VSSQ01108718">
    <property type="protein sequence ID" value="MPN47313.1"/>
    <property type="molecule type" value="Genomic_DNA"/>
</dbReference>
<accession>A0A645IIZ6</accession>
<reference evidence="1" key="1">
    <citation type="submission" date="2019-08" db="EMBL/GenBank/DDBJ databases">
        <authorList>
            <person name="Kucharzyk K."/>
            <person name="Murdoch R.W."/>
            <person name="Higgins S."/>
            <person name="Loffler F."/>
        </authorList>
    </citation>
    <scope>NUCLEOTIDE SEQUENCE</scope>
</reference>